<proteinExistence type="predicted"/>
<name>A0ABQ5CYC3_9ASTR</name>
<feature type="compositionally biased region" description="Pro residues" evidence="1">
    <location>
        <begin position="1"/>
        <end position="12"/>
    </location>
</feature>
<reference evidence="2" key="1">
    <citation type="journal article" date="2022" name="Int. J. Mol. Sci.">
        <title>Draft Genome of Tanacetum Coccineum: Genomic Comparison of Closely Related Tanacetum-Family Plants.</title>
        <authorList>
            <person name="Yamashiro T."/>
            <person name="Shiraishi A."/>
            <person name="Nakayama K."/>
            <person name="Satake H."/>
        </authorList>
    </citation>
    <scope>NUCLEOTIDE SEQUENCE</scope>
</reference>
<dbReference type="Proteomes" id="UP001151760">
    <property type="component" value="Unassembled WGS sequence"/>
</dbReference>
<keyword evidence="3" id="KW-1185">Reference proteome</keyword>
<gene>
    <name evidence="2" type="ORF">Tco_0922524</name>
</gene>
<organism evidence="2 3">
    <name type="scientific">Tanacetum coccineum</name>
    <dbReference type="NCBI Taxonomy" id="301880"/>
    <lineage>
        <taxon>Eukaryota</taxon>
        <taxon>Viridiplantae</taxon>
        <taxon>Streptophyta</taxon>
        <taxon>Embryophyta</taxon>
        <taxon>Tracheophyta</taxon>
        <taxon>Spermatophyta</taxon>
        <taxon>Magnoliopsida</taxon>
        <taxon>eudicotyledons</taxon>
        <taxon>Gunneridae</taxon>
        <taxon>Pentapetalae</taxon>
        <taxon>asterids</taxon>
        <taxon>campanulids</taxon>
        <taxon>Asterales</taxon>
        <taxon>Asteraceae</taxon>
        <taxon>Asteroideae</taxon>
        <taxon>Anthemideae</taxon>
        <taxon>Anthemidinae</taxon>
        <taxon>Tanacetum</taxon>
    </lineage>
</organism>
<reference evidence="2" key="2">
    <citation type="submission" date="2022-01" db="EMBL/GenBank/DDBJ databases">
        <authorList>
            <person name="Yamashiro T."/>
            <person name="Shiraishi A."/>
            <person name="Satake H."/>
            <person name="Nakayama K."/>
        </authorList>
    </citation>
    <scope>NUCLEOTIDE SEQUENCE</scope>
</reference>
<sequence>MSDTIPPIPPPFGDNIGNPSSHIRAGNPTDTINNTTTTSVVQNVDSDFDIEEDQRSSSEFIADLNAVFHERALLANQRRFYKRSGRVGSSKKPMDMSNETCFAWCQYYWATKSTADIDKAATAAIVSAVCQANDHGFGGIWVPKQKRNTGIESYELMIDLQSIRDPESINFDEC</sequence>
<evidence type="ECO:0000313" key="3">
    <source>
        <dbReference type="Proteomes" id="UP001151760"/>
    </source>
</evidence>
<evidence type="ECO:0000256" key="1">
    <source>
        <dbReference type="SAM" id="MobiDB-lite"/>
    </source>
</evidence>
<dbReference type="EMBL" id="BQNB010014763">
    <property type="protein sequence ID" value="GJT32105.1"/>
    <property type="molecule type" value="Genomic_DNA"/>
</dbReference>
<accession>A0ABQ5CYC3</accession>
<evidence type="ECO:0000313" key="2">
    <source>
        <dbReference type="EMBL" id="GJT32105.1"/>
    </source>
</evidence>
<comment type="caution">
    <text evidence="2">The sequence shown here is derived from an EMBL/GenBank/DDBJ whole genome shotgun (WGS) entry which is preliminary data.</text>
</comment>
<protein>
    <submittedName>
        <fullName evidence="2">Uncharacterized protein</fullName>
    </submittedName>
</protein>
<feature type="region of interest" description="Disordered" evidence="1">
    <location>
        <begin position="1"/>
        <end position="35"/>
    </location>
</feature>